<feature type="coiled-coil region" evidence="1">
    <location>
        <begin position="54"/>
        <end position="82"/>
    </location>
</feature>
<sequence precursor="true">MKPQLAGLIMFVAAIATTIAGCSPSPQPMDVVPADNHILSKPHYWKPNSALSALVSLQTEIVQQELNLNNQQQEQIRRLRQSFDRDARQLSETYVAEYLEGKHPPPLDAELTRLLEPSVHVQLSEILTTPQRERFVQIEAQGWDIFLFEDQEYTDYLAINDSQLKTINDIVERSFEQRHAYDKNYSESYQKAVGSKFVWADSPKIALAEIHNNEFGKKYSQAFDEAIEAHDELHRDEIIALEKIRDAGHRKVRLQTWDKILSVLNPQQRQQLDELWGKKVDFDQLLEQTEKTAINVRYDVPPGSKQVLSGNVYIR</sequence>
<evidence type="ECO:0000313" key="4">
    <source>
        <dbReference type="Proteomes" id="UP000319383"/>
    </source>
</evidence>
<protein>
    <submittedName>
        <fullName evidence="3">Uncharacterized protein</fullName>
    </submittedName>
</protein>
<proteinExistence type="predicted"/>
<keyword evidence="2" id="KW-0732">Signal</keyword>
<evidence type="ECO:0000313" key="3">
    <source>
        <dbReference type="EMBL" id="QDU41764.1"/>
    </source>
</evidence>
<keyword evidence="4" id="KW-1185">Reference proteome</keyword>
<reference evidence="3 4" key="1">
    <citation type="submission" date="2019-02" db="EMBL/GenBank/DDBJ databases">
        <title>Deep-cultivation of Planctomycetes and their phenomic and genomic characterization uncovers novel biology.</title>
        <authorList>
            <person name="Wiegand S."/>
            <person name="Jogler M."/>
            <person name="Boedeker C."/>
            <person name="Pinto D."/>
            <person name="Vollmers J."/>
            <person name="Rivas-Marin E."/>
            <person name="Kohn T."/>
            <person name="Peeters S.H."/>
            <person name="Heuer A."/>
            <person name="Rast P."/>
            <person name="Oberbeckmann S."/>
            <person name="Bunk B."/>
            <person name="Jeske O."/>
            <person name="Meyerdierks A."/>
            <person name="Storesund J.E."/>
            <person name="Kallscheuer N."/>
            <person name="Luecker S."/>
            <person name="Lage O.M."/>
            <person name="Pohl T."/>
            <person name="Merkel B.J."/>
            <person name="Hornburger P."/>
            <person name="Mueller R.-W."/>
            <person name="Bruemmer F."/>
            <person name="Labrenz M."/>
            <person name="Spormann A.M."/>
            <person name="Op den Camp H."/>
            <person name="Overmann J."/>
            <person name="Amann R."/>
            <person name="Jetten M.S.M."/>
            <person name="Mascher T."/>
            <person name="Medema M.H."/>
            <person name="Devos D.P."/>
            <person name="Kaster A.-K."/>
            <person name="Ovreas L."/>
            <person name="Rohde M."/>
            <person name="Galperin M.Y."/>
            <person name="Jogler C."/>
        </authorList>
    </citation>
    <scope>NUCLEOTIDE SEQUENCE [LARGE SCALE GENOMIC DNA]</scope>
    <source>
        <strain evidence="3 4">Mal52</strain>
    </source>
</reference>
<dbReference type="KEGG" id="sdyn:Mal52_02180"/>
<feature type="chain" id="PRO_5021997764" evidence="2">
    <location>
        <begin position="21"/>
        <end position="315"/>
    </location>
</feature>
<dbReference type="AlphaFoldDB" id="A0A517ZH14"/>
<dbReference type="Proteomes" id="UP000319383">
    <property type="component" value="Chromosome"/>
</dbReference>
<accession>A0A517ZH14</accession>
<organism evidence="3 4">
    <name type="scientific">Symmachiella dynata</name>
    <dbReference type="NCBI Taxonomy" id="2527995"/>
    <lineage>
        <taxon>Bacteria</taxon>
        <taxon>Pseudomonadati</taxon>
        <taxon>Planctomycetota</taxon>
        <taxon>Planctomycetia</taxon>
        <taxon>Planctomycetales</taxon>
        <taxon>Planctomycetaceae</taxon>
        <taxon>Symmachiella</taxon>
    </lineage>
</organism>
<feature type="signal peptide" evidence="2">
    <location>
        <begin position="1"/>
        <end position="20"/>
    </location>
</feature>
<dbReference type="PROSITE" id="PS51257">
    <property type="entry name" value="PROKAR_LIPOPROTEIN"/>
    <property type="match status" value="1"/>
</dbReference>
<gene>
    <name evidence="3" type="ORF">Mal52_02180</name>
</gene>
<dbReference type="EMBL" id="CP036276">
    <property type="protein sequence ID" value="QDU41764.1"/>
    <property type="molecule type" value="Genomic_DNA"/>
</dbReference>
<keyword evidence="1" id="KW-0175">Coiled coil</keyword>
<evidence type="ECO:0000256" key="2">
    <source>
        <dbReference type="SAM" id="SignalP"/>
    </source>
</evidence>
<name>A0A517ZH14_9PLAN</name>
<evidence type="ECO:0000256" key="1">
    <source>
        <dbReference type="SAM" id="Coils"/>
    </source>
</evidence>